<protein>
    <recommendedName>
        <fullName evidence="2">alanine--tRNA ligase</fullName>
        <ecNumber evidence="2">6.1.1.7</ecNumber>
    </recommendedName>
</protein>
<evidence type="ECO:0000256" key="7">
    <source>
        <dbReference type="ARBA" id="ARBA00022884"/>
    </source>
</evidence>
<evidence type="ECO:0000256" key="3">
    <source>
        <dbReference type="ARBA" id="ARBA00022555"/>
    </source>
</evidence>
<feature type="domain" description="Alanyl-transfer RNA synthetases family profile" evidence="10">
    <location>
        <begin position="1"/>
        <end position="632"/>
    </location>
</feature>
<dbReference type="InterPro" id="IPR045864">
    <property type="entry name" value="aa-tRNA-synth_II/BPL/LPL"/>
</dbReference>
<keyword evidence="7" id="KW-0694">RNA-binding</keyword>
<evidence type="ECO:0000313" key="11">
    <source>
        <dbReference type="EMBL" id="OGZ96126.1"/>
    </source>
</evidence>
<evidence type="ECO:0000256" key="9">
    <source>
        <dbReference type="ARBA" id="ARBA00023146"/>
    </source>
</evidence>
<evidence type="ECO:0000256" key="5">
    <source>
        <dbReference type="ARBA" id="ARBA00022741"/>
    </source>
</evidence>
<dbReference type="InterPro" id="IPR018162">
    <property type="entry name" value="Ala-tRNA-ligase_IIc_anticod-bd"/>
</dbReference>
<sequence>MNASEIRQKFLKFFEERGHVIISSSFLVPEGDNTTLFTGSGMQPLIKYLLGESHPAGRRLVNSQKSFRAEDIDEVGDNRHTTFFEMLGNWSLGEYFKEEQLPWFFEFLTDIVGLDPQKLYVTVFAGDKENNIPRDDESVAIWQRLFKEKGIEAKAVELMNEERGNELGLQGGRIFYYGDKNWWSRAGAPAKMPAREPGGPDSEVFYEFLGVEHNTKFGAHCHPNCDCGRFVEIGNSVFMEYKKLENGTFEKLEQKNVDFGGGLERITAASNDSSNIFTIDLLAPLVERIRSGATDSNERSERIIADHVRASVFLIGDGVAPSNKDRGYMLRRLIRRAVTHGHYLVGLPTGFLSVLIDAVISSYKDAYPDLKRDREMIREVFEKEQAAFERTYANGIKEFEKLLVKGDVISGADAFILLASHGFPLELTEELAARAGKTVDRGAFAKEVKLHQEISRAGSEAKFGGHGLYLRTGEVTIRDESEVEKVTRLHTATHLMHAALRAVLGPEVRQDGSDITVERTRFDFRFPRKISPEELAKIEEWVNGAIQRDLTVKWEETEYEEALKEGALGFFREKYPPRVKVYTVFNPKTGEVFSKEFCGGPHVEHTGTIGRFHITKEESSSAGVRRIRAQIE</sequence>
<proteinExistence type="inferred from homology"/>
<dbReference type="Gene3D" id="3.30.930.10">
    <property type="entry name" value="Bira Bifunctional Protein, Domain 2"/>
    <property type="match status" value="1"/>
</dbReference>
<name>A0A1G2K9M3_9BACT</name>
<gene>
    <name evidence="11" type="ORF">A2847_01250</name>
</gene>
<dbReference type="GO" id="GO:0005524">
    <property type="term" value="F:ATP binding"/>
    <property type="evidence" value="ECO:0007669"/>
    <property type="project" value="UniProtKB-KW"/>
</dbReference>
<keyword evidence="5" id="KW-0547">Nucleotide-binding</keyword>
<dbReference type="InterPro" id="IPR050058">
    <property type="entry name" value="Ala-tRNA_ligase"/>
</dbReference>
<keyword evidence="6" id="KW-0067">ATP-binding</keyword>
<dbReference type="CDD" id="cd00673">
    <property type="entry name" value="AlaRS_core"/>
    <property type="match status" value="1"/>
</dbReference>
<dbReference type="GO" id="GO:0005737">
    <property type="term" value="C:cytoplasm"/>
    <property type="evidence" value="ECO:0007669"/>
    <property type="project" value="InterPro"/>
</dbReference>
<dbReference type="Gene3D" id="3.30.54.20">
    <property type="match status" value="1"/>
</dbReference>
<reference evidence="11 12" key="1">
    <citation type="journal article" date="2016" name="Nat. Commun.">
        <title>Thousands of microbial genomes shed light on interconnected biogeochemical processes in an aquifer system.</title>
        <authorList>
            <person name="Anantharaman K."/>
            <person name="Brown C.T."/>
            <person name="Hug L.A."/>
            <person name="Sharon I."/>
            <person name="Castelle C.J."/>
            <person name="Probst A.J."/>
            <person name="Thomas B.C."/>
            <person name="Singh A."/>
            <person name="Wilkins M.J."/>
            <person name="Karaoz U."/>
            <person name="Brodie E.L."/>
            <person name="Williams K.H."/>
            <person name="Hubbard S.S."/>
            <person name="Banfield J.F."/>
        </authorList>
    </citation>
    <scope>NUCLEOTIDE SEQUENCE [LARGE SCALE GENOMIC DNA]</scope>
</reference>
<dbReference type="Proteomes" id="UP000178574">
    <property type="component" value="Unassembled WGS sequence"/>
</dbReference>
<keyword evidence="8" id="KW-0648">Protein biosynthesis</keyword>
<dbReference type="PANTHER" id="PTHR11777:SF9">
    <property type="entry name" value="ALANINE--TRNA LIGASE, CYTOPLASMIC"/>
    <property type="match status" value="1"/>
</dbReference>
<dbReference type="NCBIfam" id="NF002436">
    <property type="entry name" value="PRK01584.1"/>
    <property type="match status" value="1"/>
</dbReference>
<dbReference type="FunFam" id="3.30.980.10:FF:000004">
    <property type="entry name" value="Alanine--tRNA ligase, cytoplasmic"/>
    <property type="match status" value="1"/>
</dbReference>
<dbReference type="GO" id="GO:0006419">
    <property type="term" value="P:alanyl-tRNA aminoacylation"/>
    <property type="evidence" value="ECO:0007669"/>
    <property type="project" value="InterPro"/>
</dbReference>
<dbReference type="AlphaFoldDB" id="A0A1G2K9M3"/>
<evidence type="ECO:0000313" key="12">
    <source>
        <dbReference type="Proteomes" id="UP000178574"/>
    </source>
</evidence>
<evidence type="ECO:0000256" key="8">
    <source>
        <dbReference type="ARBA" id="ARBA00022917"/>
    </source>
</evidence>
<keyword evidence="4" id="KW-0436">Ligase</keyword>
<dbReference type="InterPro" id="IPR018164">
    <property type="entry name" value="Ala-tRNA-synth_IIc_N"/>
</dbReference>
<evidence type="ECO:0000259" key="10">
    <source>
        <dbReference type="PROSITE" id="PS50860"/>
    </source>
</evidence>
<keyword evidence="9" id="KW-0030">Aminoacyl-tRNA synthetase</keyword>
<dbReference type="InterPro" id="IPR012947">
    <property type="entry name" value="tRNA_SAD"/>
</dbReference>
<dbReference type="PRINTS" id="PR00980">
    <property type="entry name" value="TRNASYNTHALA"/>
</dbReference>
<comment type="similarity">
    <text evidence="1">Belongs to the class-II aminoacyl-tRNA synthetase family.</text>
</comment>
<dbReference type="GO" id="GO:0000049">
    <property type="term" value="F:tRNA binding"/>
    <property type="evidence" value="ECO:0007669"/>
    <property type="project" value="UniProtKB-KW"/>
</dbReference>
<accession>A0A1G2K9M3</accession>
<dbReference type="GO" id="GO:0002161">
    <property type="term" value="F:aminoacyl-tRNA deacylase activity"/>
    <property type="evidence" value="ECO:0007669"/>
    <property type="project" value="TreeGrafter"/>
</dbReference>
<dbReference type="Gene3D" id="3.30.980.10">
    <property type="entry name" value="Threonyl-trna Synthetase, Chain A, domain 2"/>
    <property type="match status" value="1"/>
</dbReference>
<dbReference type="InterPro" id="IPR018165">
    <property type="entry name" value="Ala-tRNA-synth_IIc_core"/>
</dbReference>
<dbReference type="SUPFAM" id="SSF55681">
    <property type="entry name" value="Class II aaRS and biotin synthetases"/>
    <property type="match status" value="1"/>
</dbReference>
<dbReference type="EMBL" id="MHQD01000019">
    <property type="protein sequence ID" value="OGZ96126.1"/>
    <property type="molecule type" value="Genomic_DNA"/>
</dbReference>
<dbReference type="SMART" id="SM00863">
    <property type="entry name" value="tRNA_SAD"/>
    <property type="match status" value="1"/>
</dbReference>
<evidence type="ECO:0000256" key="6">
    <source>
        <dbReference type="ARBA" id="ARBA00022840"/>
    </source>
</evidence>
<evidence type="ECO:0000256" key="2">
    <source>
        <dbReference type="ARBA" id="ARBA00013168"/>
    </source>
</evidence>
<dbReference type="EC" id="6.1.1.7" evidence="2"/>
<dbReference type="SUPFAM" id="SSF101353">
    <property type="entry name" value="Putative anticodon-binding domain of alanyl-tRNA synthetase (AlaRS)"/>
    <property type="match status" value="1"/>
</dbReference>
<dbReference type="PROSITE" id="PS50860">
    <property type="entry name" value="AA_TRNA_LIGASE_II_ALA"/>
    <property type="match status" value="1"/>
</dbReference>
<dbReference type="Pfam" id="PF01411">
    <property type="entry name" value="tRNA-synt_2c"/>
    <property type="match status" value="1"/>
</dbReference>
<dbReference type="Pfam" id="PF07973">
    <property type="entry name" value="tRNA_SAD"/>
    <property type="match status" value="1"/>
</dbReference>
<dbReference type="SUPFAM" id="SSF55186">
    <property type="entry name" value="ThrRS/AlaRS common domain"/>
    <property type="match status" value="1"/>
</dbReference>
<comment type="caution">
    <text evidence="11">The sequence shown here is derived from an EMBL/GenBank/DDBJ whole genome shotgun (WGS) entry which is preliminary data.</text>
</comment>
<keyword evidence="3" id="KW-0820">tRNA-binding</keyword>
<dbReference type="InterPro" id="IPR002318">
    <property type="entry name" value="Ala-tRNA-lgiase_IIc"/>
</dbReference>
<dbReference type="InterPro" id="IPR018163">
    <property type="entry name" value="Thr/Ala-tRNA-synth_IIc_edit"/>
</dbReference>
<dbReference type="GO" id="GO:0004813">
    <property type="term" value="F:alanine-tRNA ligase activity"/>
    <property type="evidence" value="ECO:0007669"/>
    <property type="project" value="UniProtKB-EC"/>
</dbReference>
<evidence type="ECO:0000256" key="1">
    <source>
        <dbReference type="ARBA" id="ARBA00008226"/>
    </source>
</evidence>
<organism evidence="11 12">
    <name type="scientific">Candidatus Sungbacteria bacterium RIFCSPHIGHO2_01_FULL_50_25</name>
    <dbReference type="NCBI Taxonomy" id="1802265"/>
    <lineage>
        <taxon>Bacteria</taxon>
        <taxon>Candidatus Sungiibacteriota</taxon>
    </lineage>
</organism>
<evidence type="ECO:0000256" key="4">
    <source>
        <dbReference type="ARBA" id="ARBA00022598"/>
    </source>
</evidence>
<dbReference type="PANTHER" id="PTHR11777">
    <property type="entry name" value="ALANYL-TRNA SYNTHETASE"/>
    <property type="match status" value="1"/>
</dbReference>